<geneLocation type="mitochondrion" evidence="2"/>
<organism evidence="2">
    <name type="scientific">Gelidiella flabella</name>
    <dbReference type="NCBI Taxonomy" id="2026927"/>
    <lineage>
        <taxon>Eukaryota</taxon>
        <taxon>Rhodophyta</taxon>
        <taxon>Florideophyceae</taxon>
        <taxon>Rhodymeniophycidae</taxon>
        <taxon>Gelidiales</taxon>
        <taxon>Gelidiellaceae</taxon>
        <taxon>Gelidiella</taxon>
    </lineage>
</organism>
<feature type="transmembrane region" description="Helical" evidence="1">
    <location>
        <begin position="159"/>
        <end position="182"/>
    </location>
</feature>
<dbReference type="RefSeq" id="YP_009988357.1">
    <property type="nucleotide sequence ID" value="NC_052714.1"/>
</dbReference>
<proteinExistence type="predicted"/>
<feature type="transmembrane region" description="Helical" evidence="1">
    <location>
        <begin position="203"/>
        <end position="222"/>
    </location>
</feature>
<feature type="transmembrane region" description="Helical" evidence="1">
    <location>
        <begin position="79"/>
        <end position="99"/>
    </location>
</feature>
<keyword evidence="2" id="KW-0496">Mitochondrion</keyword>
<keyword evidence="1" id="KW-1133">Transmembrane helix</keyword>
<feature type="transmembrane region" description="Helical" evidence="1">
    <location>
        <begin position="20"/>
        <end position="44"/>
    </location>
</feature>
<gene>
    <name evidence="2" type="primary">TatC</name>
</gene>
<reference evidence="2" key="1">
    <citation type="submission" date="2020-07" db="EMBL/GenBank/DDBJ databases">
        <title>Complete mitochondrial genomes reveal population-level patterns in the widespread red alga Gelidiella fanii (Gelidiales, Rhodophyta).</title>
        <authorList>
            <person name="Boo G.H."/>
            <person name="Zubia M."/>
            <person name="Hughey J.R."/>
            <person name="Sherwood A.R."/>
            <person name="Fujii M.T."/>
            <person name="Boo S.M."/>
            <person name="Miller K.A."/>
        </authorList>
    </citation>
    <scope>NUCLEOTIDE SEQUENCE</scope>
</reference>
<dbReference type="AlphaFoldDB" id="A0A7G9IW89"/>
<sequence length="251" mass="30355">MIVKKNQPVYIYLNELLYRSFYIFLNVIIIALLFFYKYDVLFFIKTFPVILVKKKFIVTGVTELIELWWFLILSNTSVIIWPFFTVQVSCFLKAGLYKFQFYLISTVYRWIFTVYFVLSTFYYFIACPLILHILFFWGVGKDNYTPFMFLEIQPNVLKYINWISEFHCLLGFITMVSIFYSIHLTLSKNPYYLFVKAKNYKKIILFLFILFLFILFPSDFFFNIFIPSLTFMGLECLHLFLCFNLINKIKQ</sequence>
<dbReference type="GeneID" id="62620174"/>
<name>A0A7G9IW89_9FLOR</name>
<protein>
    <submittedName>
        <fullName evidence="2">SecY-independent transporter protein</fullName>
    </submittedName>
</protein>
<feature type="transmembrane region" description="Helical" evidence="1">
    <location>
        <begin position="111"/>
        <end position="139"/>
    </location>
</feature>
<evidence type="ECO:0000313" key="2">
    <source>
        <dbReference type="EMBL" id="QNM39633.1"/>
    </source>
</evidence>
<evidence type="ECO:0000256" key="1">
    <source>
        <dbReference type="SAM" id="Phobius"/>
    </source>
</evidence>
<feature type="transmembrane region" description="Helical" evidence="1">
    <location>
        <begin position="228"/>
        <end position="246"/>
    </location>
</feature>
<accession>A0A7G9IW89</accession>
<dbReference type="EMBL" id="MT742603">
    <property type="protein sequence ID" value="QNM39633.1"/>
    <property type="molecule type" value="Genomic_DNA"/>
</dbReference>
<keyword evidence="1" id="KW-0472">Membrane</keyword>
<keyword evidence="1" id="KW-0812">Transmembrane</keyword>